<dbReference type="InterPro" id="IPR021403">
    <property type="entry name" value="DUF3043"/>
</dbReference>
<dbReference type="EMBL" id="JACHMN010000002">
    <property type="protein sequence ID" value="MBB5869483.1"/>
    <property type="molecule type" value="Genomic_DNA"/>
</dbReference>
<evidence type="ECO:0000313" key="3">
    <source>
        <dbReference type="EMBL" id="MBB5869483.1"/>
    </source>
</evidence>
<comment type="caution">
    <text evidence="3">The sequence shown here is derived from an EMBL/GenBank/DDBJ whole genome shotgun (WGS) entry which is preliminary data.</text>
</comment>
<evidence type="ECO:0000313" key="4">
    <source>
        <dbReference type="Proteomes" id="UP000587527"/>
    </source>
</evidence>
<dbReference type="RefSeq" id="WP_184836128.1">
    <property type="nucleotide sequence ID" value="NZ_JACHMN010000002.1"/>
</dbReference>
<feature type="compositionally biased region" description="Basic and acidic residues" evidence="1">
    <location>
        <begin position="35"/>
        <end position="72"/>
    </location>
</feature>
<keyword evidence="2" id="KW-0812">Transmembrane</keyword>
<evidence type="ECO:0000256" key="2">
    <source>
        <dbReference type="SAM" id="Phobius"/>
    </source>
</evidence>
<dbReference type="Proteomes" id="UP000587527">
    <property type="component" value="Unassembled WGS sequence"/>
</dbReference>
<dbReference type="AlphaFoldDB" id="A0A841BRE1"/>
<feature type="region of interest" description="Disordered" evidence="1">
    <location>
        <begin position="1"/>
        <end position="72"/>
    </location>
</feature>
<accession>A0A841BRE1</accession>
<proteinExistence type="predicted"/>
<keyword evidence="4" id="KW-1185">Reference proteome</keyword>
<gene>
    <name evidence="3" type="ORF">F4553_002862</name>
</gene>
<sequence>MSTLFRRKPAEPQVIEEVTPAEGDLVSATRRATPSKKELGKVTPKRSDGRRKAEPPPANRREAYKRMREKQKLDRAEAMEGMRSGDERYLLARDKGPEKALVRDLIDSRRNVGTWFFGSAFLVLLGTSMQSPAIALYAQLLWFVIALAAAVDTVLICRKLGKLVRERFPKSEVKSRSLYFYAFMRSITFRRLRMPKPRVKLGESF</sequence>
<feature type="transmembrane region" description="Helical" evidence="2">
    <location>
        <begin position="136"/>
        <end position="157"/>
    </location>
</feature>
<keyword evidence="2" id="KW-1133">Transmembrane helix</keyword>
<reference evidence="3 4" key="1">
    <citation type="submission" date="2020-08" db="EMBL/GenBank/DDBJ databases">
        <title>Sequencing the genomes of 1000 actinobacteria strains.</title>
        <authorList>
            <person name="Klenk H.-P."/>
        </authorList>
    </citation>
    <scope>NUCLEOTIDE SEQUENCE [LARGE SCALE GENOMIC DNA]</scope>
    <source>
        <strain evidence="3 4">DSM 45362</strain>
    </source>
</reference>
<organism evidence="3 4">
    <name type="scientific">Allocatelliglobosispora scoriae</name>
    <dbReference type="NCBI Taxonomy" id="643052"/>
    <lineage>
        <taxon>Bacteria</taxon>
        <taxon>Bacillati</taxon>
        <taxon>Actinomycetota</taxon>
        <taxon>Actinomycetes</taxon>
        <taxon>Micromonosporales</taxon>
        <taxon>Micromonosporaceae</taxon>
        <taxon>Allocatelliglobosispora</taxon>
    </lineage>
</organism>
<name>A0A841BRE1_9ACTN</name>
<keyword evidence="2" id="KW-0472">Membrane</keyword>
<evidence type="ECO:0000256" key="1">
    <source>
        <dbReference type="SAM" id="MobiDB-lite"/>
    </source>
</evidence>
<feature type="transmembrane region" description="Helical" evidence="2">
    <location>
        <begin position="112"/>
        <end position="130"/>
    </location>
</feature>
<protein>
    <recommendedName>
        <fullName evidence="5">DUF3043 domain-containing protein</fullName>
    </recommendedName>
</protein>
<evidence type="ECO:0008006" key="5">
    <source>
        <dbReference type="Google" id="ProtNLM"/>
    </source>
</evidence>
<dbReference type="Pfam" id="PF11241">
    <property type="entry name" value="DUF3043"/>
    <property type="match status" value="1"/>
</dbReference>